<feature type="transmembrane region" description="Helical" evidence="6">
    <location>
        <begin position="12"/>
        <end position="31"/>
    </location>
</feature>
<evidence type="ECO:0000313" key="7">
    <source>
        <dbReference type="EMBL" id="GLX78195.1"/>
    </source>
</evidence>
<evidence type="ECO:0000256" key="2">
    <source>
        <dbReference type="ARBA" id="ARBA00022475"/>
    </source>
</evidence>
<gene>
    <name evidence="7" type="ORF">tinsulaeT_15350</name>
</gene>
<evidence type="ECO:0000256" key="1">
    <source>
        <dbReference type="ARBA" id="ARBA00004651"/>
    </source>
</evidence>
<keyword evidence="8" id="KW-1185">Reference proteome</keyword>
<evidence type="ECO:0000256" key="4">
    <source>
        <dbReference type="ARBA" id="ARBA00022989"/>
    </source>
</evidence>
<evidence type="ECO:0000256" key="3">
    <source>
        <dbReference type="ARBA" id="ARBA00022692"/>
    </source>
</evidence>
<dbReference type="Pfam" id="PF01943">
    <property type="entry name" value="Polysacc_synt"/>
    <property type="match status" value="1"/>
</dbReference>
<evidence type="ECO:0000256" key="5">
    <source>
        <dbReference type="ARBA" id="ARBA00023136"/>
    </source>
</evidence>
<feature type="transmembrane region" description="Helical" evidence="6">
    <location>
        <begin position="303"/>
        <end position="329"/>
    </location>
</feature>
<comment type="subcellular location">
    <subcellularLocation>
        <location evidence="1">Cell membrane</location>
        <topology evidence="1">Multi-pass membrane protein</topology>
    </subcellularLocation>
</comment>
<feature type="transmembrane region" description="Helical" evidence="6">
    <location>
        <begin position="335"/>
        <end position="355"/>
    </location>
</feature>
<feature type="transmembrane region" description="Helical" evidence="6">
    <location>
        <begin position="455"/>
        <end position="478"/>
    </location>
</feature>
<feature type="transmembrane region" description="Helical" evidence="6">
    <location>
        <begin position="367"/>
        <end position="386"/>
    </location>
</feature>
<dbReference type="PANTHER" id="PTHR30250:SF26">
    <property type="entry name" value="PSMA PROTEIN"/>
    <property type="match status" value="1"/>
</dbReference>
<feature type="transmembrane region" description="Helical" evidence="6">
    <location>
        <begin position="43"/>
        <end position="63"/>
    </location>
</feature>
<dbReference type="InterPro" id="IPR050833">
    <property type="entry name" value="Poly_Biosynth_Transport"/>
</dbReference>
<dbReference type="PANTHER" id="PTHR30250">
    <property type="entry name" value="PST FAMILY PREDICTED COLANIC ACID TRANSPORTER"/>
    <property type="match status" value="1"/>
</dbReference>
<dbReference type="RefSeq" id="WP_284244082.1">
    <property type="nucleotide sequence ID" value="NZ_BSST01000001.1"/>
</dbReference>
<feature type="transmembrane region" description="Helical" evidence="6">
    <location>
        <begin position="179"/>
        <end position="200"/>
    </location>
</feature>
<evidence type="ECO:0000313" key="8">
    <source>
        <dbReference type="Proteomes" id="UP001157186"/>
    </source>
</evidence>
<sequence>MIKQLFASSFFRLLENIIMVAISLLLTPFFIKTLGTNDYGLWLLTLSILGWFNVIDLGFPAAVQRQVTIALEKKNDTHINTIFSTSIMLFGTLGAISSLGLFAVAQFPEILDVNNANQITFSAITTVLIIKVLWDFFMNAFHGFFSGMLRYDIDANISSFNSIVKAVLVFILIPEMHIWGAVAATLVADFLSNILKIVYVKKLYPPLVFRLSLISVSELKELFHFSKHVIASGVASSINTKSAPILVTKLFELTLVPIYSIANRLSTLVEGFAKSISAIFQPVFTRMVARKENMEVMFHEVSLINITVYSILYQTLFVFGGVFIILWVGKEFEDSVWLMNILVFTFLCRALSWSTKAVLLAQANHKLLALTNLSGAICNIISSIVLSHYFGLIGIALGSAIGFFMTDVVFNLLLLKRYNNFNLTPVLKGFLLSIVLTYSVGIIGQYLLANYMAHNWLMLITSGIVLCPFIVLINWLVLLNKDIKQKTITTIAAKLPFLKAT</sequence>
<name>A0ABQ6GQF2_9GAMM</name>
<accession>A0ABQ6GQF2</accession>
<reference evidence="7 8" key="1">
    <citation type="submission" date="2023-03" db="EMBL/GenBank/DDBJ databases">
        <title>Draft genome sequence of Thalassotalea insulae KCTC 62186T.</title>
        <authorList>
            <person name="Sawabe T."/>
        </authorList>
    </citation>
    <scope>NUCLEOTIDE SEQUENCE [LARGE SCALE GENOMIC DNA]</scope>
    <source>
        <strain evidence="7 8">KCTC 62186</strain>
    </source>
</reference>
<protein>
    <submittedName>
        <fullName evidence="7">Teichoic acid transporter</fullName>
    </submittedName>
</protein>
<feature type="transmembrane region" description="Helical" evidence="6">
    <location>
        <begin position="426"/>
        <end position="449"/>
    </location>
</feature>
<comment type="caution">
    <text evidence="7">The sequence shown here is derived from an EMBL/GenBank/DDBJ whole genome shotgun (WGS) entry which is preliminary data.</text>
</comment>
<proteinExistence type="predicted"/>
<keyword evidence="3 6" id="KW-0812">Transmembrane</keyword>
<keyword evidence="2" id="KW-1003">Cell membrane</keyword>
<organism evidence="7 8">
    <name type="scientific">Thalassotalea insulae</name>
    <dbReference type="NCBI Taxonomy" id="2056778"/>
    <lineage>
        <taxon>Bacteria</taxon>
        <taxon>Pseudomonadati</taxon>
        <taxon>Pseudomonadota</taxon>
        <taxon>Gammaproteobacteria</taxon>
        <taxon>Alteromonadales</taxon>
        <taxon>Colwelliaceae</taxon>
        <taxon>Thalassotalea</taxon>
    </lineage>
</organism>
<feature type="transmembrane region" description="Helical" evidence="6">
    <location>
        <begin position="83"/>
        <end position="107"/>
    </location>
</feature>
<dbReference type="Proteomes" id="UP001157186">
    <property type="component" value="Unassembled WGS sequence"/>
</dbReference>
<dbReference type="InterPro" id="IPR002797">
    <property type="entry name" value="Polysacc_synth"/>
</dbReference>
<dbReference type="EMBL" id="BSST01000001">
    <property type="protein sequence ID" value="GLX78195.1"/>
    <property type="molecule type" value="Genomic_DNA"/>
</dbReference>
<feature type="transmembrane region" description="Helical" evidence="6">
    <location>
        <begin position="153"/>
        <end position="173"/>
    </location>
</feature>
<keyword evidence="4 6" id="KW-1133">Transmembrane helix</keyword>
<feature type="transmembrane region" description="Helical" evidence="6">
    <location>
        <begin position="392"/>
        <end position="414"/>
    </location>
</feature>
<evidence type="ECO:0000256" key="6">
    <source>
        <dbReference type="SAM" id="Phobius"/>
    </source>
</evidence>
<feature type="transmembrane region" description="Helical" evidence="6">
    <location>
        <begin position="119"/>
        <end position="141"/>
    </location>
</feature>
<keyword evidence="5 6" id="KW-0472">Membrane</keyword>